<sequence length="848" mass="88477">MTAVESTVTIATAPTANGSASGTTPDFGVPFLADLRSPGALSAHLGFPVEPVRIRIKPGRSAIVAWRRPGVDHLGGWGWTAVMADPDKLANLRRRAARVGETVLDHAVSDTGFVLLSGGVRADPKLARPLVAAATTLDLDSCTVVGCNPGRRVLLRAPDRGAEFVRIGTGSLSAMVAVSEQWLRWGLPTLPVHRLGEQESAVRTPWWGSGDLNGNPDPTLAEAVGESIAHLHAHGAGEVTHVEIGAEPLAMLADAERALSRLLGEDGRVAELTRRIGERLESAGVLRGNRAIHGDLSPDQVLVGDGDPRIIDLDRAGVGPTGMDLGRWTAACRLREDGHGPGLEAGFLRGYDRAGGFTMRAESAGVAGPTAAGALEAWTAWALLVTAIEPWRSCRADWREHTDRHLVLVEEALGSGSGRSGRRSAFADADAGTDSGCGADSGSGTDADSGTSAGTDADDAADADSGTSAGTDADSSSDTSSGIGAGGQIPSTVRIEGAEARVRRAWPAKKGRIAFEAIVDGGLRAGYLDGVSPPGVHQVTMLPAGHDPELPGLARLLREGAARVVSHRPGRRAVVALADGTFAKCVREGRAAAILAGQDRAAAFAAGFTLPTVLDSDDSTVRLSRVPGLDLHDPAGLGEDWARAWTACLDAWVRAGSAPDGGSFAPDAPEHTAADEARVLEDWRDRADDHLGALTAGLDPLLAAVTGELRANAGTVSTSAGDHVSSVFGGRRPGTWGPLHRDLHDKQLMWDAEAGPGLLDVDTACAGERELDLGNLRAHARWRREQGIWTQHQTDVVLTAIADAALAGGCDLARVRLYERSALLRLVCVYAFRPQWSGRTGALLDAAD</sequence>
<reference evidence="2 5" key="1">
    <citation type="submission" date="2017-04" db="EMBL/GenBank/DDBJ databases">
        <title>Kefir bacterial isolates.</title>
        <authorList>
            <person name="Kim Y."/>
            <person name="Blasche S."/>
            <person name="Patil K.R."/>
        </authorList>
    </citation>
    <scope>NUCLEOTIDE SEQUENCE [LARGE SCALE GENOMIC DNA]</scope>
    <source>
        <strain evidence="2 5">OG2</strain>
    </source>
</reference>
<dbReference type="Proteomes" id="UP000386281">
    <property type="component" value="Unassembled WGS sequence"/>
</dbReference>
<dbReference type="Gene3D" id="3.90.1200.10">
    <property type="match status" value="1"/>
</dbReference>
<evidence type="ECO:0000313" key="4">
    <source>
        <dbReference type="EMBL" id="VEW13639.1"/>
    </source>
</evidence>
<dbReference type="KEGG" id="bcau:I6G59_01430"/>
<dbReference type="AlphaFoldDB" id="A0A269ZBB0"/>
<name>A0A269ZBB0_9MICO</name>
<proteinExistence type="predicted"/>
<protein>
    <recommendedName>
        <fullName evidence="8">Aminoglycoside phosphotransferase domain-containing protein</fullName>
    </recommendedName>
</protein>
<gene>
    <name evidence="2" type="ORF">B8X04_11315</name>
    <name evidence="3" type="ORF">I6G59_01430</name>
    <name evidence="4" type="ORF">NCTC12391_01878</name>
</gene>
<evidence type="ECO:0000256" key="1">
    <source>
        <dbReference type="SAM" id="MobiDB-lite"/>
    </source>
</evidence>
<dbReference type="SUPFAM" id="SSF56112">
    <property type="entry name" value="Protein kinase-like (PK-like)"/>
    <property type="match status" value="2"/>
</dbReference>
<dbReference type="EMBL" id="CP065682">
    <property type="protein sequence ID" value="QPS34034.1"/>
    <property type="molecule type" value="Genomic_DNA"/>
</dbReference>
<dbReference type="Proteomes" id="UP000594979">
    <property type="component" value="Chromosome"/>
</dbReference>
<dbReference type="Proteomes" id="UP000216867">
    <property type="component" value="Unassembled WGS sequence"/>
</dbReference>
<feature type="compositionally biased region" description="Low complexity" evidence="1">
    <location>
        <begin position="463"/>
        <end position="482"/>
    </location>
</feature>
<dbReference type="EMBL" id="CAACXN010000015">
    <property type="protein sequence ID" value="VEW13639.1"/>
    <property type="molecule type" value="Genomic_DNA"/>
</dbReference>
<reference evidence="3 7" key="3">
    <citation type="submission" date="2020-12" db="EMBL/GenBank/DDBJ databases">
        <title>FDA dAtabase for Regulatory Grade micrObial Sequences (FDA-ARGOS): Supporting development and validation of Infectious Disease Dx tests.</title>
        <authorList>
            <person name="Sproer C."/>
            <person name="Gronow S."/>
            <person name="Severitt S."/>
            <person name="Schroder I."/>
            <person name="Tallon L."/>
            <person name="Sadzewicz L."/>
            <person name="Zhao X."/>
            <person name="Boylan J."/>
            <person name="Ott S."/>
            <person name="Bowen H."/>
            <person name="Vavikolanu K."/>
            <person name="Mehta A."/>
            <person name="Aluvathingal J."/>
            <person name="Nadendla S."/>
            <person name="Lowell S."/>
            <person name="Myers T."/>
            <person name="Yan Y."/>
            <person name="Sichtig H."/>
        </authorList>
    </citation>
    <scope>NUCLEOTIDE SEQUENCE [LARGE SCALE GENOMIC DNA]</scope>
    <source>
        <strain evidence="3 7">FDAARGOS_902</strain>
    </source>
</reference>
<dbReference type="InterPro" id="IPR011009">
    <property type="entry name" value="Kinase-like_dom_sf"/>
</dbReference>
<evidence type="ECO:0000313" key="3">
    <source>
        <dbReference type="EMBL" id="QPS34034.1"/>
    </source>
</evidence>
<evidence type="ECO:0000313" key="7">
    <source>
        <dbReference type="Proteomes" id="UP000594979"/>
    </source>
</evidence>
<reference evidence="4 6" key="2">
    <citation type="submission" date="2019-02" db="EMBL/GenBank/DDBJ databases">
        <authorList>
            <consortium name="Pathogen Informatics"/>
        </authorList>
    </citation>
    <scope>NUCLEOTIDE SEQUENCE [LARGE SCALE GENOMIC DNA]</scope>
    <source>
        <strain evidence="4 6">3012STDY7078520</strain>
    </source>
</reference>
<evidence type="ECO:0000313" key="2">
    <source>
        <dbReference type="EMBL" id="PAK95074.1"/>
    </source>
</evidence>
<dbReference type="RefSeq" id="WP_176472488.1">
    <property type="nucleotide sequence ID" value="NZ_CAACXN010000015.1"/>
</dbReference>
<evidence type="ECO:0008006" key="8">
    <source>
        <dbReference type="Google" id="ProtNLM"/>
    </source>
</evidence>
<evidence type="ECO:0000313" key="6">
    <source>
        <dbReference type="Proteomes" id="UP000386281"/>
    </source>
</evidence>
<evidence type="ECO:0000313" key="5">
    <source>
        <dbReference type="Proteomes" id="UP000216867"/>
    </source>
</evidence>
<accession>A0A269ZBB0</accession>
<feature type="compositionally biased region" description="Low complexity" evidence="1">
    <location>
        <begin position="423"/>
        <end position="455"/>
    </location>
</feature>
<feature type="region of interest" description="Disordered" evidence="1">
    <location>
        <begin position="415"/>
        <end position="492"/>
    </location>
</feature>
<dbReference type="EMBL" id="NCWY01000009">
    <property type="protein sequence ID" value="PAK95074.1"/>
    <property type="molecule type" value="Genomic_DNA"/>
</dbReference>
<organism evidence="2 5">
    <name type="scientific">Brevibacterium casei</name>
    <dbReference type="NCBI Taxonomy" id="33889"/>
    <lineage>
        <taxon>Bacteria</taxon>
        <taxon>Bacillati</taxon>
        <taxon>Actinomycetota</taxon>
        <taxon>Actinomycetes</taxon>
        <taxon>Micrococcales</taxon>
        <taxon>Brevibacteriaceae</taxon>
        <taxon>Brevibacterium</taxon>
    </lineage>
</organism>